<evidence type="ECO:0000256" key="5">
    <source>
        <dbReference type="ARBA" id="ARBA00023015"/>
    </source>
</evidence>
<dbReference type="GO" id="GO:0008270">
    <property type="term" value="F:zinc ion binding"/>
    <property type="evidence" value="ECO:0007669"/>
    <property type="project" value="UniProtKB-KW"/>
</dbReference>
<dbReference type="SUPFAM" id="SSF53098">
    <property type="entry name" value="Ribonuclease H-like"/>
    <property type="match status" value="1"/>
</dbReference>
<comment type="caution">
    <text evidence="12">The sequence shown here is derived from an EMBL/GenBank/DDBJ whole genome shotgun (WGS) entry which is preliminary data.</text>
</comment>
<dbReference type="PANTHER" id="PTHR46481:SF10">
    <property type="entry name" value="ZINC FINGER BED DOMAIN-CONTAINING PROTEIN 39"/>
    <property type="match status" value="1"/>
</dbReference>
<evidence type="ECO:0000256" key="2">
    <source>
        <dbReference type="ARBA" id="ARBA00022723"/>
    </source>
</evidence>
<gene>
    <name evidence="12" type="ORF">N7494_005436</name>
</gene>
<dbReference type="PROSITE" id="PS50808">
    <property type="entry name" value="ZF_BED"/>
    <property type="match status" value="1"/>
</dbReference>
<comment type="subcellular location">
    <subcellularLocation>
        <location evidence="1">Nucleus</location>
    </subcellularLocation>
</comment>
<keyword evidence="4" id="KW-0862">Zinc</keyword>
<keyword evidence="8" id="KW-0539">Nucleus</keyword>
<protein>
    <recommendedName>
        <fullName evidence="11">BED-type domain-containing protein</fullName>
    </recommendedName>
</protein>
<evidence type="ECO:0000256" key="10">
    <source>
        <dbReference type="SAM" id="MobiDB-lite"/>
    </source>
</evidence>
<evidence type="ECO:0000256" key="7">
    <source>
        <dbReference type="ARBA" id="ARBA00023163"/>
    </source>
</evidence>
<evidence type="ECO:0000313" key="12">
    <source>
        <dbReference type="EMBL" id="KAJ5544157.1"/>
    </source>
</evidence>
<accession>A0AAD6GHF3</accession>
<feature type="compositionally biased region" description="Acidic residues" evidence="10">
    <location>
        <begin position="690"/>
        <end position="714"/>
    </location>
</feature>
<dbReference type="GO" id="GO:0046983">
    <property type="term" value="F:protein dimerization activity"/>
    <property type="evidence" value="ECO:0007669"/>
    <property type="project" value="InterPro"/>
</dbReference>
<feature type="region of interest" description="Disordered" evidence="10">
    <location>
        <begin position="681"/>
        <end position="778"/>
    </location>
</feature>
<dbReference type="Pfam" id="PF05699">
    <property type="entry name" value="Dimer_Tnp_hAT"/>
    <property type="match status" value="1"/>
</dbReference>
<keyword evidence="6" id="KW-0238">DNA-binding</keyword>
<evidence type="ECO:0000256" key="6">
    <source>
        <dbReference type="ARBA" id="ARBA00023125"/>
    </source>
</evidence>
<dbReference type="GO" id="GO:0005634">
    <property type="term" value="C:nucleus"/>
    <property type="evidence" value="ECO:0007669"/>
    <property type="project" value="UniProtKB-SubCell"/>
</dbReference>
<evidence type="ECO:0000256" key="1">
    <source>
        <dbReference type="ARBA" id="ARBA00004123"/>
    </source>
</evidence>
<organism evidence="12 13">
    <name type="scientific">Penicillium frequentans</name>
    <dbReference type="NCBI Taxonomy" id="3151616"/>
    <lineage>
        <taxon>Eukaryota</taxon>
        <taxon>Fungi</taxon>
        <taxon>Dikarya</taxon>
        <taxon>Ascomycota</taxon>
        <taxon>Pezizomycotina</taxon>
        <taxon>Eurotiomycetes</taxon>
        <taxon>Eurotiomycetidae</taxon>
        <taxon>Eurotiales</taxon>
        <taxon>Aspergillaceae</taxon>
        <taxon>Penicillium</taxon>
    </lineage>
</organism>
<evidence type="ECO:0000256" key="3">
    <source>
        <dbReference type="ARBA" id="ARBA00022771"/>
    </source>
</evidence>
<feature type="compositionally biased region" description="Polar residues" evidence="10">
    <location>
        <begin position="721"/>
        <end position="733"/>
    </location>
</feature>
<feature type="domain" description="BED-type" evidence="11">
    <location>
        <begin position="9"/>
        <end position="69"/>
    </location>
</feature>
<evidence type="ECO:0000256" key="4">
    <source>
        <dbReference type="ARBA" id="ARBA00022833"/>
    </source>
</evidence>
<dbReference type="PANTHER" id="PTHR46481">
    <property type="entry name" value="ZINC FINGER BED DOMAIN-CONTAINING PROTEIN 4"/>
    <property type="match status" value="1"/>
</dbReference>
<keyword evidence="13" id="KW-1185">Reference proteome</keyword>
<evidence type="ECO:0000256" key="8">
    <source>
        <dbReference type="ARBA" id="ARBA00023242"/>
    </source>
</evidence>
<keyword evidence="7" id="KW-0804">Transcription</keyword>
<dbReference type="Proteomes" id="UP001220324">
    <property type="component" value="Unassembled WGS sequence"/>
</dbReference>
<dbReference type="InterPro" id="IPR008906">
    <property type="entry name" value="HATC_C_dom"/>
</dbReference>
<dbReference type="InterPro" id="IPR052035">
    <property type="entry name" value="ZnF_BED_domain_contain"/>
</dbReference>
<evidence type="ECO:0000256" key="9">
    <source>
        <dbReference type="PROSITE-ProRule" id="PRU00027"/>
    </source>
</evidence>
<evidence type="ECO:0000313" key="13">
    <source>
        <dbReference type="Proteomes" id="UP001220324"/>
    </source>
</evidence>
<dbReference type="GO" id="GO:0003677">
    <property type="term" value="F:DNA binding"/>
    <property type="evidence" value="ECO:0007669"/>
    <property type="project" value="UniProtKB-KW"/>
</dbReference>
<feature type="compositionally biased region" description="Basic and acidic residues" evidence="10">
    <location>
        <begin position="766"/>
        <end position="778"/>
    </location>
</feature>
<dbReference type="EMBL" id="JAQIZZ010000004">
    <property type="protein sequence ID" value="KAJ5544157.1"/>
    <property type="molecule type" value="Genomic_DNA"/>
</dbReference>
<keyword evidence="2" id="KW-0479">Metal-binding</keyword>
<dbReference type="InterPro" id="IPR003656">
    <property type="entry name" value="Znf_BED"/>
</dbReference>
<evidence type="ECO:0000259" key="11">
    <source>
        <dbReference type="PROSITE" id="PS50808"/>
    </source>
</evidence>
<dbReference type="InterPro" id="IPR012337">
    <property type="entry name" value="RNaseH-like_sf"/>
</dbReference>
<reference evidence="12 13" key="1">
    <citation type="journal article" date="2023" name="IMA Fungus">
        <title>Comparative genomic study of the Penicillium genus elucidates a diverse pangenome and 15 lateral gene transfer events.</title>
        <authorList>
            <person name="Petersen C."/>
            <person name="Sorensen T."/>
            <person name="Nielsen M.R."/>
            <person name="Sondergaard T.E."/>
            <person name="Sorensen J.L."/>
            <person name="Fitzpatrick D.A."/>
            <person name="Frisvad J.C."/>
            <person name="Nielsen K.L."/>
        </authorList>
    </citation>
    <scope>NUCLEOTIDE SEQUENCE [LARGE SCALE GENOMIC DNA]</scope>
    <source>
        <strain evidence="12 13">IBT 35679</strain>
    </source>
</reference>
<dbReference type="AlphaFoldDB" id="A0AAD6GHF3"/>
<keyword evidence="5" id="KW-0805">Transcription regulation</keyword>
<name>A0AAD6GHF3_9EURO</name>
<keyword evidence="3 9" id="KW-0863">Zinc-finger</keyword>
<sequence length="778" mass="89272">MDTSRTHDQKKSAAWSSFDQVAHLKTGEPKVMCKRCRAVIIHPGYKRSGPSPMKNHLTSAQCAKPQFQNTSKQSIDKLLRNMPQQKSLNFDQTTFQHKILQFITTTRLPFRITEHPAFKDLLQYTRYAESELHIPSASTTRRLLESQVEQQQRNVLSKLPTGSSLSIALDCWTSPFCQAFMAITGYFIDEDWNYREVLLGFEHQPGSHTGAHLSETILPILKKHQITNRVLSITTDNASNNTKMIQAVQELAGPLALGDTPIFRIPCIVHVIQLSLHDLLGKIRANPKNAEVESEWPESRAKSIQSSSERLSGNITNTLKKIRELAVFINASPQRRDAFQALQTTPIRLLPIQDVHTRWNSTFLMLNRAKRLQRVFDLYCTTHHYSHFKLSAEEWRQVDYLLLITKPFFNMTNVLSKTRDVTVHSVFSIYNKLFNHLDTAEEKLERKSVLWKIRMLQALRAAKAKLRKYYTATDTEPYGAVYAIATILCPSKKLRYFDNEDWRGTNANGEQADFMKIYRNKLQAEFERYKQRILPQINTTEPRASQDDPDDELAFIMDSQTALQPEVDQPVDEITQYLSKGLTRGNPRLFWKEHEQEYPVLTALARDILSTPASGAGVERLFNCACDICHYRRGKLKPDTIKELMLHFFSSKFNLQQSELDLIKEYTLEGEAAILNESWKSSPSLSDIDPISDDEEEGGYQTEELLDEPESDSENEVHLAQNETQSKRSYQATEHQDSEDGDLPLPEISTEEATQGRSGRIQKRPKMPDGFEIEKNLM</sequence>
<proteinExistence type="predicted"/>